<feature type="transmembrane region" description="Helical" evidence="1">
    <location>
        <begin position="923"/>
        <end position="944"/>
    </location>
</feature>
<feature type="transmembrane region" description="Helical" evidence="1">
    <location>
        <begin position="1118"/>
        <end position="1139"/>
    </location>
</feature>
<name>A0A1Y1WYT8_9FUNG</name>
<evidence type="ECO:0000313" key="2">
    <source>
        <dbReference type="EMBL" id="ORX78592.1"/>
    </source>
</evidence>
<feature type="transmembrane region" description="Helical" evidence="1">
    <location>
        <begin position="220"/>
        <end position="238"/>
    </location>
</feature>
<protein>
    <submittedName>
        <fullName evidence="2">Uncharacterized protein</fullName>
    </submittedName>
</protein>
<feature type="transmembrane region" description="Helical" evidence="1">
    <location>
        <begin position="644"/>
        <end position="667"/>
    </location>
</feature>
<accession>A0A1Y1WYT8</accession>
<proteinExistence type="predicted"/>
<feature type="transmembrane region" description="Helical" evidence="1">
    <location>
        <begin position="277"/>
        <end position="296"/>
    </location>
</feature>
<evidence type="ECO:0000313" key="3">
    <source>
        <dbReference type="Proteomes" id="UP000193944"/>
    </source>
</evidence>
<sequence>MEKDYDNNTELQNDNSSIKEDFKNKYFNNIQSSLNLKEFEFNIFQYFTSLNKYIDSYHSLDILFIIIESLQFLCIFNSKEYFPEQTYIFEKISSYINFKEILKPYISLIIFGSLTIMTYSLMIAYSTLNFFKCSNDGDSTDSEYTCFNKYHNIIITISLVLLLLYETFCYIGTYTAQYYIPLSKNIKSIISNKTLVTYRIVVLLEVANTMIFKVYFNNRYLSSIIMFLGFAYLLYIHLSYQSYYSQKLNNFYSSIWFSLTLQSFIYIFFSIFKIKLIYPIFLGIGGLGLICGWFLNKFYYHFYSKRIFNNITKKYNQQHIMNRLKEEIEFDKVNEDESLSIETIVTSKNVIRKEKVYKKSSDCSYISKFIEFNRSLESFNLVYNLFKEGIIQYERDPEIYIQYWNHLHGIKNFMLLNKCCFFREEDGELLNKIDLLSEKLIKKSIGLSKSIFMKYLIYNATSVYKMDQLLLNSNDKNIKISSSIMEVNNIKNRALQYYVISLNYLKNIMDSLRIMENKHDIKHIMIINDELTEILTKGEMEFQKYLFTTRFSKDSLALSIIFYRNAMNREDMEEKYIELLEESENSNEKYIDDDDESKYNNIFDRGYAKSEALSSSINSENKSKKSRILKRNMLHKSQKPLYKLLNNIQILTTLVIIIGSVGIYFYMDCFSTIHNNIYLYVVSSRSPSCGSNVKKNMRLLSLQAASGENPYGGEFYNVLDNERYFIDQVYIANIYKVQFTSTYGEYTFHPLNSEVIDLPKDINYFKTLEKMLRKIDIVLGQANETSILTPDYLNDNHIRYFNLNTRERFGVPFIRSLVLRNQFLQNMLIKHQNTFFYILGGISIFMLYIITIVIIPNSNANFKFINHIISLYKTLPSNYFNDKSIEYYNKIQEINNNYDIQDEGNNNTKDKKRNISSTIKVKYSFLVYCLIVTLSLIIPLLTVFNMRSYRLASINLYIIEHILQDGNYYGIGEPLSLINENFEILQTLETDLKSGVYGGPFSLFDTINNPGCYRSTYLQHECDQIKYNQYYTEALSNSSTDFMMVEYINRVNEFLTNIPEKHYDLKNVTEIKEAYDYIMNDPYIQAIKYLSYDIIGHIDAMNELGTEYIRNLIETYEYVTLIGHIIGSLIIFITFFFFISKPIKKQLRVIDVLINITFSIPSNIYDLSPNMKE</sequence>
<reference evidence="2 3" key="1">
    <citation type="submission" date="2016-08" db="EMBL/GenBank/DDBJ databases">
        <title>A Parts List for Fungal Cellulosomes Revealed by Comparative Genomics.</title>
        <authorList>
            <consortium name="DOE Joint Genome Institute"/>
            <person name="Haitjema C.H."/>
            <person name="Gilmore S.P."/>
            <person name="Henske J.K."/>
            <person name="Solomon K.V."/>
            <person name="De Groot R."/>
            <person name="Kuo A."/>
            <person name="Mondo S.J."/>
            <person name="Salamov A.A."/>
            <person name="Labutti K."/>
            <person name="Zhao Z."/>
            <person name="Chiniquy J."/>
            <person name="Barry K."/>
            <person name="Brewer H.M."/>
            <person name="Purvine S.O."/>
            <person name="Wright A.T."/>
            <person name="Boxma B."/>
            <person name="Van Alen T."/>
            <person name="Hackstein J.H."/>
            <person name="Baker S.E."/>
            <person name="Grigoriev I.V."/>
            <person name="O'Malley M.A."/>
        </authorList>
    </citation>
    <scope>NUCLEOTIDE SEQUENCE [LARGE SCALE GENOMIC DNA]</scope>
    <source>
        <strain evidence="2 3">S4</strain>
    </source>
</reference>
<keyword evidence="1" id="KW-0472">Membrane</keyword>
<organism evidence="2 3">
    <name type="scientific">Anaeromyces robustus</name>
    <dbReference type="NCBI Taxonomy" id="1754192"/>
    <lineage>
        <taxon>Eukaryota</taxon>
        <taxon>Fungi</taxon>
        <taxon>Fungi incertae sedis</taxon>
        <taxon>Chytridiomycota</taxon>
        <taxon>Chytridiomycota incertae sedis</taxon>
        <taxon>Neocallimastigomycetes</taxon>
        <taxon>Neocallimastigales</taxon>
        <taxon>Neocallimastigaceae</taxon>
        <taxon>Anaeromyces</taxon>
    </lineage>
</organism>
<keyword evidence="1" id="KW-0812">Transmembrane</keyword>
<reference evidence="2 3" key="2">
    <citation type="submission" date="2016-08" db="EMBL/GenBank/DDBJ databases">
        <title>Pervasive Adenine N6-methylation of Active Genes in Fungi.</title>
        <authorList>
            <consortium name="DOE Joint Genome Institute"/>
            <person name="Mondo S.J."/>
            <person name="Dannebaum R.O."/>
            <person name="Kuo R.C."/>
            <person name="Labutti K."/>
            <person name="Haridas S."/>
            <person name="Kuo A."/>
            <person name="Salamov A."/>
            <person name="Ahrendt S.R."/>
            <person name="Lipzen A."/>
            <person name="Sullivan W."/>
            <person name="Andreopoulos W.B."/>
            <person name="Clum A."/>
            <person name="Lindquist E."/>
            <person name="Daum C."/>
            <person name="Ramamoorthy G.K."/>
            <person name="Gryganskyi A."/>
            <person name="Culley D."/>
            <person name="Magnuson J.K."/>
            <person name="James T.Y."/>
            <person name="O'Malley M.A."/>
            <person name="Stajich J.E."/>
            <person name="Spatafora J.W."/>
            <person name="Visel A."/>
            <person name="Grigoriev I.V."/>
        </authorList>
    </citation>
    <scope>NUCLEOTIDE SEQUENCE [LARGE SCALE GENOMIC DNA]</scope>
    <source>
        <strain evidence="2 3">S4</strain>
    </source>
</reference>
<feature type="transmembrane region" description="Helical" evidence="1">
    <location>
        <begin position="250"/>
        <end position="271"/>
    </location>
</feature>
<keyword evidence="1" id="KW-1133">Transmembrane helix</keyword>
<dbReference type="EMBL" id="MCFG01000205">
    <property type="protein sequence ID" value="ORX78592.1"/>
    <property type="molecule type" value="Genomic_DNA"/>
</dbReference>
<comment type="caution">
    <text evidence="2">The sequence shown here is derived from an EMBL/GenBank/DDBJ whole genome shotgun (WGS) entry which is preliminary data.</text>
</comment>
<feature type="transmembrane region" description="Helical" evidence="1">
    <location>
        <begin position="835"/>
        <end position="855"/>
    </location>
</feature>
<dbReference type="AlphaFoldDB" id="A0A1Y1WYT8"/>
<gene>
    <name evidence="2" type="ORF">BCR32DRAFT_282151</name>
</gene>
<dbReference type="Proteomes" id="UP000193944">
    <property type="component" value="Unassembled WGS sequence"/>
</dbReference>
<keyword evidence="3" id="KW-1185">Reference proteome</keyword>
<feature type="transmembrane region" description="Helical" evidence="1">
    <location>
        <begin position="105"/>
        <end position="125"/>
    </location>
</feature>
<evidence type="ECO:0000256" key="1">
    <source>
        <dbReference type="SAM" id="Phobius"/>
    </source>
</evidence>
<feature type="transmembrane region" description="Helical" evidence="1">
    <location>
        <begin position="196"/>
        <end position="214"/>
    </location>
</feature>
<feature type="transmembrane region" description="Helical" evidence="1">
    <location>
        <begin position="153"/>
        <end position="175"/>
    </location>
</feature>